<dbReference type="InterPro" id="IPR027277">
    <property type="entry name" value="NadC/ModD"/>
</dbReference>
<dbReference type="CDD" id="cd01572">
    <property type="entry name" value="QPRTase"/>
    <property type="match status" value="1"/>
</dbReference>
<dbReference type="GO" id="GO:0034213">
    <property type="term" value="P:quinolinate catabolic process"/>
    <property type="evidence" value="ECO:0007669"/>
    <property type="project" value="TreeGrafter"/>
</dbReference>
<organism evidence="15 16">
    <name type="scientific">Desulfuribacillus stibiiarsenatis</name>
    <dbReference type="NCBI Taxonomy" id="1390249"/>
    <lineage>
        <taxon>Bacteria</taxon>
        <taxon>Bacillati</taxon>
        <taxon>Bacillota</taxon>
        <taxon>Desulfuribacillia</taxon>
        <taxon>Desulfuribacillales</taxon>
        <taxon>Desulfuribacillaceae</taxon>
        <taxon>Desulfuribacillus</taxon>
    </lineage>
</organism>
<dbReference type="OrthoDB" id="9782546at2"/>
<comment type="similarity">
    <text evidence="3 12">Belongs to the NadC/ModD family.</text>
</comment>
<dbReference type="Proteomes" id="UP000095255">
    <property type="component" value="Unassembled WGS sequence"/>
</dbReference>
<dbReference type="GO" id="GO:0004514">
    <property type="term" value="F:nicotinate-nucleotide diphosphorylase (carboxylating) activity"/>
    <property type="evidence" value="ECO:0007669"/>
    <property type="project" value="UniProtKB-EC"/>
</dbReference>
<dbReference type="GO" id="GO:0009435">
    <property type="term" value="P:NAD+ biosynthetic process"/>
    <property type="evidence" value="ECO:0007669"/>
    <property type="project" value="UniProtKB-UniPathway"/>
</dbReference>
<evidence type="ECO:0000256" key="11">
    <source>
        <dbReference type="ARBA" id="ARBA00069173"/>
    </source>
</evidence>
<comment type="function">
    <text evidence="1">Involved in the catabolism of quinolinic acid (QA).</text>
</comment>
<dbReference type="SUPFAM" id="SSF51690">
    <property type="entry name" value="Nicotinate/Quinolinate PRTase C-terminal domain-like"/>
    <property type="match status" value="1"/>
</dbReference>
<keyword evidence="16" id="KW-1185">Reference proteome</keyword>
<dbReference type="FunFam" id="3.90.1170.20:FF:000001">
    <property type="entry name" value="Nicotinate-nucleotide diphosphorylase (Carboxylating)"/>
    <property type="match status" value="1"/>
</dbReference>
<dbReference type="PANTHER" id="PTHR32179">
    <property type="entry name" value="NICOTINATE-NUCLEOTIDE PYROPHOSPHORYLASE [CARBOXYLATING]"/>
    <property type="match status" value="1"/>
</dbReference>
<keyword evidence="8 12" id="KW-0808">Transferase</keyword>
<dbReference type="AlphaFoldDB" id="A0A1E5L2S9"/>
<dbReference type="EC" id="2.4.2.19" evidence="5"/>
<dbReference type="InterPro" id="IPR013785">
    <property type="entry name" value="Aldolase_TIM"/>
</dbReference>
<evidence type="ECO:0000259" key="13">
    <source>
        <dbReference type="Pfam" id="PF01729"/>
    </source>
</evidence>
<evidence type="ECO:0000259" key="14">
    <source>
        <dbReference type="Pfam" id="PF02749"/>
    </source>
</evidence>
<comment type="catalytic activity">
    <reaction evidence="10">
        <text>nicotinate beta-D-ribonucleotide + CO2 + diphosphate = quinolinate + 5-phospho-alpha-D-ribose 1-diphosphate + 2 H(+)</text>
        <dbReference type="Rhea" id="RHEA:12733"/>
        <dbReference type="ChEBI" id="CHEBI:15378"/>
        <dbReference type="ChEBI" id="CHEBI:16526"/>
        <dbReference type="ChEBI" id="CHEBI:29959"/>
        <dbReference type="ChEBI" id="CHEBI:33019"/>
        <dbReference type="ChEBI" id="CHEBI:57502"/>
        <dbReference type="ChEBI" id="CHEBI:58017"/>
        <dbReference type="EC" id="2.4.2.19"/>
    </reaction>
</comment>
<feature type="domain" description="Quinolinate phosphoribosyl transferase N-terminal" evidence="14">
    <location>
        <begin position="20"/>
        <end position="105"/>
    </location>
</feature>
<evidence type="ECO:0000256" key="12">
    <source>
        <dbReference type="PIRNR" id="PIRNR006250"/>
    </source>
</evidence>
<dbReference type="FunFam" id="3.20.20.70:FF:000030">
    <property type="entry name" value="Nicotinate-nucleotide pyrophosphorylase, carboxylating"/>
    <property type="match status" value="1"/>
</dbReference>
<comment type="pathway">
    <text evidence="2">Cofactor biosynthesis; NAD(+) biosynthesis; nicotinate D-ribonucleotide from quinolinate: step 1/1.</text>
</comment>
<dbReference type="PIRSF" id="PIRSF006250">
    <property type="entry name" value="NadC_ModD"/>
    <property type="match status" value="1"/>
</dbReference>
<comment type="subunit">
    <text evidence="4">Hexamer formed by 3 homodimers.</text>
</comment>
<dbReference type="PANTHER" id="PTHR32179:SF3">
    <property type="entry name" value="NICOTINATE-NUCLEOTIDE PYROPHOSPHORYLASE [CARBOXYLATING]"/>
    <property type="match status" value="1"/>
</dbReference>
<evidence type="ECO:0000256" key="9">
    <source>
        <dbReference type="ARBA" id="ARBA00033102"/>
    </source>
</evidence>
<dbReference type="InterPro" id="IPR004393">
    <property type="entry name" value="NadC"/>
</dbReference>
<dbReference type="Gene3D" id="3.20.20.70">
    <property type="entry name" value="Aldolase class I"/>
    <property type="match status" value="1"/>
</dbReference>
<evidence type="ECO:0000256" key="1">
    <source>
        <dbReference type="ARBA" id="ARBA00003237"/>
    </source>
</evidence>
<dbReference type="STRING" id="1390249.BHU72_11205"/>
<evidence type="ECO:0000256" key="10">
    <source>
        <dbReference type="ARBA" id="ARBA00047445"/>
    </source>
</evidence>
<gene>
    <name evidence="15" type="ORF">BHU72_11205</name>
</gene>
<dbReference type="InterPro" id="IPR002638">
    <property type="entry name" value="Quinolinate_PRibosylTrfase_C"/>
</dbReference>
<proteinExistence type="inferred from homology"/>
<evidence type="ECO:0000256" key="2">
    <source>
        <dbReference type="ARBA" id="ARBA00004893"/>
    </source>
</evidence>
<keyword evidence="6" id="KW-0662">Pyridine nucleotide biosynthesis</keyword>
<dbReference type="Pfam" id="PF01729">
    <property type="entry name" value="QRPTase_C"/>
    <property type="match status" value="1"/>
</dbReference>
<evidence type="ECO:0000256" key="4">
    <source>
        <dbReference type="ARBA" id="ARBA00011218"/>
    </source>
</evidence>
<dbReference type="InterPro" id="IPR036068">
    <property type="entry name" value="Nicotinate_pribotase-like_C"/>
</dbReference>
<dbReference type="EMBL" id="MJAT01000039">
    <property type="protein sequence ID" value="OEH84363.1"/>
    <property type="molecule type" value="Genomic_DNA"/>
</dbReference>
<dbReference type="UniPathway" id="UPA00253">
    <property type="reaction ID" value="UER00331"/>
</dbReference>
<comment type="caution">
    <text evidence="15">The sequence shown here is derived from an EMBL/GenBank/DDBJ whole genome shotgun (WGS) entry which is preliminary data.</text>
</comment>
<dbReference type="GO" id="GO:0005737">
    <property type="term" value="C:cytoplasm"/>
    <property type="evidence" value="ECO:0007669"/>
    <property type="project" value="TreeGrafter"/>
</dbReference>
<feature type="domain" description="Quinolinate phosphoribosyl transferase C-terminal" evidence="13">
    <location>
        <begin position="107"/>
        <end position="272"/>
    </location>
</feature>
<dbReference type="SUPFAM" id="SSF54675">
    <property type="entry name" value="Nicotinate/Quinolinate PRTase N-terminal domain-like"/>
    <property type="match status" value="1"/>
</dbReference>
<evidence type="ECO:0000256" key="7">
    <source>
        <dbReference type="ARBA" id="ARBA00022676"/>
    </source>
</evidence>
<protein>
    <recommendedName>
        <fullName evidence="11">Probable nicotinate-nucleotide pyrophosphorylase [carboxylating]</fullName>
        <ecNumber evidence="5">2.4.2.19</ecNumber>
    </recommendedName>
    <alternativeName>
        <fullName evidence="9">Quinolinate phosphoribosyltransferase [decarboxylating]</fullName>
    </alternativeName>
</protein>
<evidence type="ECO:0000313" key="16">
    <source>
        <dbReference type="Proteomes" id="UP000095255"/>
    </source>
</evidence>
<dbReference type="InterPro" id="IPR022412">
    <property type="entry name" value="Quinolinate_PRibosylTrfase_N"/>
</dbReference>
<dbReference type="Pfam" id="PF02749">
    <property type="entry name" value="QRPTase_N"/>
    <property type="match status" value="1"/>
</dbReference>
<evidence type="ECO:0000256" key="6">
    <source>
        <dbReference type="ARBA" id="ARBA00022642"/>
    </source>
</evidence>
<dbReference type="Gene3D" id="3.90.1170.20">
    <property type="entry name" value="Quinolinate phosphoribosyl transferase, N-terminal domain"/>
    <property type="match status" value="1"/>
</dbReference>
<evidence type="ECO:0000256" key="3">
    <source>
        <dbReference type="ARBA" id="ARBA00009400"/>
    </source>
</evidence>
<accession>A0A1E5L2S9</accession>
<sequence>MISISKLIELALEEDVFSGDITSLTTVPADAYGQGMVHMKADGVISGVEVAREVFRQIDERIQFTHLVMDGDIVTKGQTIITLEGPLRSILTGERVALNFMQRMSGIATKTHTVTSLIQEFPTRVVDTRKTTPLLRILEKQAVRDGGGKNHRFGLYDAVMIKDNHIKAAGGITKAVRAARQGIPHTMKIEVEVENFDQLREAIESKCDIIMLDNMSPSDMKLAVDRIAGRALTEASGGITEHNIIEVAQAGVDIISLGSLTHTIESLDISLDLFEKKNQE</sequence>
<evidence type="ECO:0000313" key="15">
    <source>
        <dbReference type="EMBL" id="OEH84363.1"/>
    </source>
</evidence>
<evidence type="ECO:0000256" key="5">
    <source>
        <dbReference type="ARBA" id="ARBA00011944"/>
    </source>
</evidence>
<dbReference type="NCBIfam" id="TIGR00078">
    <property type="entry name" value="nadC"/>
    <property type="match status" value="1"/>
</dbReference>
<keyword evidence="7 12" id="KW-0328">Glycosyltransferase</keyword>
<reference evidence="15 16" key="1">
    <citation type="submission" date="2016-09" db="EMBL/GenBank/DDBJ databases">
        <title>Desulfuribacillus arsenicus sp. nov., an obligately anaerobic, dissimilatory arsenic- and antimonate-reducing bacterium isolated from anoxic sediments.</title>
        <authorList>
            <person name="Abin C.A."/>
            <person name="Hollibaugh J.T."/>
        </authorList>
    </citation>
    <scope>NUCLEOTIDE SEQUENCE [LARGE SCALE GENOMIC DNA]</scope>
    <source>
        <strain evidence="15 16">MLFW-2</strain>
    </source>
</reference>
<dbReference type="InterPro" id="IPR037128">
    <property type="entry name" value="Quinolinate_PRibosylTase_N_sf"/>
</dbReference>
<name>A0A1E5L2S9_9FIRM</name>
<dbReference type="RefSeq" id="WP_069703346.1">
    <property type="nucleotide sequence ID" value="NZ_MJAT01000039.1"/>
</dbReference>
<evidence type="ECO:0000256" key="8">
    <source>
        <dbReference type="ARBA" id="ARBA00022679"/>
    </source>
</evidence>